<dbReference type="AlphaFoldDB" id="E4UBG5"/>
<dbReference type="HOGENOM" id="CLU_3390096_0_0_5"/>
<reference evidence="3" key="1">
    <citation type="submission" date="2010-11" db="EMBL/GenBank/DDBJ databases">
        <title>Complete genome sequence of Candidatus Liberibacter solanacearum CLso-ZC1.</title>
        <authorList>
            <person name="Lin H."/>
            <person name="Doddapaneni H.V."/>
            <person name="Lou B."/>
            <person name="Civerolo E.L."/>
            <person name="Chen C."/>
            <person name="Duan Y."/>
            <person name="Zhou L."/>
            <person name="Glynn J."/>
        </authorList>
    </citation>
    <scope>NUCLEOTIDE SEQUENCE [LARGE SCALE GENOMIC DNA]</scope>
    <source>
        <strain evidence="3">CLso-ZC1</strain>
    </source>
</reference>
<evidence type="ECO:0000313" key="3">
    <source>
        <dbReference type="Proteomes" id="UP000007038"/>
    </source>
</evidence>
<gene>
    <name evidence="2" type="ordered locus">CKC_03610</name>
</gene>
<dbReference type="Proteomes" id="UP000007038">
    <property type="component" value="Chromosome"/>
</dbReference>
<dbReference type="EMBL" id="CP002371">
    <property type="protein sequence ID" value="ADR52471.1"/>
    <property type="molecule type" value="Genomic_DNA"/>
</dbReference>
<protein>
    <submittedName>
        <fullName evidence="2">Uncharacterized protein</fullName>
    </submittedName>
</protein>
<reference evidence="2 3" key="3">
    <citation type="journal article" date="2011" name="PLoS ONE">
        <title>The Complete Genome Sequence of 'Candidatus Liberibacter solanacearum', the Bacterium Associated with Potato Zebra Chip Disease.</title>
        <authorList>
            <person name="Lin H."/>
            <person name="Lou B."/>
            <person name="Glynn J.M."/>
            <person name="Doddapaneni H."/>
            <person name="Civerolo E.L."/>
            <person name="Chen C."/>
            <person name="Duan Y."/>
            <person name="Zhou L."/>
            <person name="Vahling C.M."/>
        </authorList>
    </citation>
    <scope>NUCLEOTIDE SEQUENCE [LARGE SCALE GENOMIC DNA]</scope>
    <source>
        <strain evidence="2 3">CLso-ZC1</strain>
    </source>
</reference>
<dbReference type="STRING" id="658172.CKC_03610"/>
<evidence type="ECO:0000256" key="1">
    <source>
        <dbReference type="SAM" id="MobiDB-lite"/>
    </source>
</evidence>
<dbReference type="KEGG" id="lso:CKC_03610"/>
<proteinExistence type="predicted"/>
<organism evidence="2 3">
    <name type="scientific">Liberibacter solanacearum (strain CLso-ZC1)</name>
    <dbReference type="NCBI Taxonomy" id="658172"/>
    <lineage>
        <taxon>Bacteria</taxon>
        <taxon>Pseudomonadati</taxon>
        <taxon>Pseudomonadota</taxon>
        <taxon>Alphaproteobacteria</taxon>
        <taxon>Hyphomicrobiales</taxon>
        <taxon>Rhizobiaceae</taxon>
        <taxon>Liberibacter</taxon>
    </lineage>
</organism>
<sequence>MAHGLRKAEATILANAGASPHDTDGKKWKWLS</sequence>
<feature type="compositionally biased region" description="Basic and acidic residues" evidence="1">
    <location>
        <begin position="21"/>
        <end position="32"/>
    </location>
</feature>
<accession>E4UBG5</accession>
<evidence type="ECO:0000313" key="2">
    <source>
        <dbReference type="EMBL" id="ADR52471.1"/>
    </source>
</evidence>
<feature type="region of interest" description="Disordered" evidence="1">
    <location>
        <begin position="1"/>
        <end position="32"/>
    </location>
</feature>
<reference key="2">
    <citation type="submission" date="2010-11" db="EMBL/GenBank/DDBJ databases">
        <authorList>
            <person name="Lin H."/>
            <person name="Doddapaneni H.V."/>
            <person name="Lou B."/>
            <person name="Civerolo E.L."/>
            <person name="Chen C."/>
            <person name="Duan Y."/>
            <person name="Zhou L."/>
            <person name="Glynn J."/>
        </authorList>
    </citation>
    <scope>NUCLEOTIDE SEQUENCE</scope>
    <source>
        <strain>CLso-ZC1</strain>
    </source>
</reference>
<name>E4UBG5_LIBSC</name>